<organism evidence="8 9">
    <name type="scientific">Allomeiothermus silvanus (strain ATCC 700542 / DSM 9946 / NBRC 106475 / NCIMB 13440 / VI-R2)</name>
    <name type="common">Thermus silvanus</name>
    <dbReference type="NCBI Taxonomy" id="526227"/>
    <lineage>
        <taxon>Bacteria</taxon>
        <taxon>Thermotogati</taxon>
        <taxon>Deinococcota</taxon>
        <taxon>Deinococci</taxon>
        <taxon>Thermales</taxon>
        <taxon>Thermaceae</taxon>
        <taxon>Allomeiothermus</taxon>
    </lineage>
</organism>
<gene>
    <name evidence="8" type="ordered locus">Mesil_2803</name>
</gene>
<keyword evidence="4" id="KW-0560">Oxidoreductase</keyword>
<dbReference type="Proteomes" id="UP000001916">
    <property type="component" value="Chromosome"/>
</dbReference>
<evidence type="ECO:0000256" key="4">
    <source>
        <dbReference type="ARBA" id="ARBA00023002"/>
    </source>
</evidence>
<evidence type="ECO:0000313" key="8">
    <source>
        <dbReference type="EMBL" id="ADH64647.1"/>
    </source>
</evidence>
<keyword evidence="9" id="KW-1185">Reference proteome</keyword>
<evidence type="ECO:0000256" key="6">
    <source>
        <dbReference type="ARBA" id="ARBA00023014"/>
    </source>
</evidence>
<evidence type="ECO:0000313" key="9">
    <source>
        <dbReference type="Proteomes" id="UP000001916"/>
    </source>
</evidence>
<keyword evidence="3" id="KW-0479">Metal-binding</keyword>
<dbReference type="PROSITE" id="PS51296">
    <property type="entry name" value="RIESKE"/>
    <property type="match status" value="1"/>
</dbReference>
<dbReference type="OrthoDB" id="9800776at2"/>
<keyword evidence="6" id="KW-0411">Iron-sulfur</keyword>
<dbReference type="CDD" id="cd03469">
    <property type="entry name" value="Rieske_RO_Alpha_N"/>
    <property type="match status" value="1"/>
</dbReference>
<feature type="domain" description="Rieske" evidence="7">
    <location>
        <begin position="43"/>
        <end position="138"/>
    </location>
</feature>
<dbReference type="AlphaFoldDB" id="D7BCR4"/>
<dbReference type="InterPro" id="IPR015879">
    <property type="entry name" value="Ring_hydroxy_dOase_asu_C_dom"/>
</dbReference>
<dbReference type="SUPFAM" id="SSF55961">
    <property type="entry name" value="Bet v1-like"/>
    <property type="match status" value="1"/>
</dbReference>
<dbReference type="InterPro" id="IPR036922">
    <property type="entry name" value="Rieske_2Fe-2S_sf"/>
</dbReference>
<reference evidence="8 9" key="1">
    <citation type="journal article" date="2010" name="Stand. Genomic Sci.">
        <title>Complete genome sequence of Meiothermus silvanus type strain (VI-R2).</title>
        <authorList>
            <person name="Sikorski J."/>
            <person name="Tindall B.J."/>
            <person name="Lowry S."/>
            <person name="Lucas S."/>
            <person name="Nolan M."/>
            <person name="Copeland A."/>
            <person name="Glavina Del Rio T."/>
            <person name="Tice H."/>
            <person name="Cheng J.F."/>
            <person name="Han C."/>
            <person name="Pitluck S."/>
            <person name="Liolios K."/>
            <person name="Ivanova N."/>
            <person name="Mavromatis K."/>
            <person name="Mikhailova N."/>
            <person name="Pati A."/>
            <person name="Goodwin L."/>
            <person name="Chen A."/>
            <person name="Palaniappan K."/>
            <person name="Land M."/>
            <person name="Hauser L."/>
            <person name="Chang Y.J."/>
            <person name="Jeffries C.D."/>
            <person name="Rohde M."/>
            <person name="Goker M."/>
            <person name="Woyke T."/>
            <person name="Bristow J."/>
            <person name="Eisen J.A."/>
            <person name="Markowitz V."/>
            <person name="Hugenholtz P."/>
            <person name="Kyrpides N.C."/>
            <person name="Klenk H.P."/>
            <person name="Lapidus A."/>
        </authorList>
    </citation>
    <scope>NUCLEOTIDE SEQUENCE [LARGE SCALE GENOMIC DNA]</scope>
    <source>
        <strain evidence="9">ATCC 700542 / DSM 9946 / VI-R2</strain>
    </source>
</reference>
<dbReference type="Gene3D" id="2.102.10.10">
    <property type="entry name" value="Rieske [2Fe-2S] iron-sulphur domain"/>
    <property type="match status" value="1"/>
</dbReference>
<dbReference type="PANTHER" id="PTHR43756">
    <property type="entry name" value="CHOLINE MONOOXYGENASE, CHLOROPLASTIC"/>
    <property type="match status" value="1"/>
</dbReference>
<dbReference type="SUPFAM" id="SSF50022">
    <property type="entry name" value="ISP domain"/>
    <property type="match status" value="1"/>
</dbReference>
<evidence type="ECO:0000256" key="5">
    <source>
        <dbReference type="ARBA" id="ARBA00023004"/>
    </source>
</evidence>
<dbReference type="STRING" id="526227.Mesil_2803"/>
<dbReference type="eggNOG" id="COG4638">
    <property type="taxonomic scope" value="Bacteria"/>
</dbReference>
<dbReference type="GO" id="GO:0016491">
    <property type="term" value="F:oxidoreductase activity"/>
    <property type="evidence" value="ECO:0007669"/>
    <property type="project" value="UniProtKB-KW"/>
</dbReference>
<proteinExistence type="predicted"/>
<dbReference type="InterPro" id="IPR001663">
    <property type="entry name" value="Rng_hydr_dOase-A"/>
</dbReference>
<sequence>MPELYPELYVHPDISQASTLPAAFYKDPAIFERAKEQVFARTWQWVGDTDDLKAPGTVKPFTLLEGFLDEPLVITRDHDDRLHLLSNVCTHRGMLVAETGDNARYLRCRYHGRRFGLDGCFQAMPEFEGVKGFPSESDHLPQVPFGLWRGKFLFASLDPAVPLEEVLKPIEERLGWLPLQQFYFEPARARDYLVRANWALYCDNYLEGFHIPFIHASLNAAIDYGSYTSEIYDWCNLQLGVAASGETAFELPQDSPDYGQRIGAYYYWVFPNLMLNFYPWGLSVNVVRPLGPELTKVSFLPYVWKPALLDSGAGAGLDRVEREDEVVVEAVQKGVKSRFYDRGRFSVAREQGVHHFHRLLAQALAP</sequence>
<evidence type="ECO:0000256" key="3">
    <source>
        <dbReference type="ARBA" id="ARBA00022723"/>
    </source>
</evidence>
<evidence type="ECO:0000259" key="7">
    <source>
        <dbReference type="PROSITE" id="PS51296"/>
    </source>
</evidence>
<dbReference type="GO" id="GO:0005506">
    <property type="term" value="F:iron ion binding"/>
    <property type="evidence" value="ECO:0007669"/>
    <property type="project" value="InterPro"/>
</dbReference>
<comment type="cofactor">
    <cofactor evidence="1">
        <name>Fe cation</name>
        <dbReference type="ChEBI" id="CHEBI:24875"/>
    </cofactor>
</comment>
<protein>
    <submittedName>
        <fullName evidence="8">Rieske (2Fe-2S) iron-sulfur domain protein</fullName>
    </submittedName>
</protein>
<dbReference type="Pfam" id="PF00848">
    <property type="entry name" value="Ring_hydroxyl_A"/>
    <property type="match status" value="1"/>
</dbReference>
<dbReference type="KEGG" id="msv:Mesil_2803"/>
<keyword evidence="5" id="KW-0408">Iron</keyword>
<dbReference type="EMBL" id="CP002042">
    <property type="protein sequence ID" value="ADH64647.1"/>
    <property type="molecule type" value="Genomic_DNA"/>
</dbReference>
<evidence type="ECO:0000256" key="1">
    <source>
        <dbReference type="ARBA" id="ARBA00001962"/>
    </source>
</evidence>
<dbReference type="Gene3D" id="3.90.380.10">
    <property type="entry name" value="Naphthalene 1,2-dioxygenase Alpha Subunit, Chain A, domain 1"/>
    <property type="match status" value="2"/>
</dbReference>
<keyword evidence="2" id="KW-0001">2Fe-2S</keyword>
<dbReference type="GO" id="GO:0051537">
    <property type="term" value="F:2 iron, 2 sulfur cluster binding"/>
    <property type="evidence" value="ECO:0007669"/>
    <property type="project" value="UniProtKB-KW"/>
</dbReference>
<dbReference type="InterPro" id="IPR017941">
    <property type="entry name" value="Rieske_2Fe-2S"/>
</dbReference>
<accession>D7BCR4</accession>
<dbReference type="PANTHER" id="PTHR43756:SF5">
    <property type="entry name" value="CHOLINE MONOOXYGENASE, CHLOROPLASTIC"/>
    <property type="match status" value="1"/>
</dbReference>
<evidence type="ECO:0000256" key="2">
    <source>
        <dbReference type="ARBA" id="ARBA00022714"/>
    </source>
</evidence>
<dbReference type="HOGENOM" id="CLU_026244_3_0_0"/>
<name>D7BCR4_ALLS1</name>
<dbReference type="RefSeq" id="WP_013159181.1">
    <property type="nucleotide sequence ID" value="NC_014212.1"/>
</dbReference>
<dbReference type="Pfam" id="PF00355">
    <property type="entry name" value="Rieske"/>
    <property type="match status" value="1"/>
</dbReference>